<comment type="similarity">
    <text evidence="6">Belongs to the TVP38/TMEM64 family.</text>
</comment>
<organism evidence="8 9">
    <name type="scientific">Evansella cellulosilytica (strain ATCC 21833 / DSM 2522 / FERM P-1141 / JCM 9156 / N-4)</name>
    <name type="common">Bacillus cellulosilyticus</name>
    <dbReference type="NCBI Taxonomy" id="649639"/>
    <lineage>
        <taxon>Bacteria</taxon>
        <taxon>Bacillati</taxon>
        <taxon>Bacillota</taxon>
        <taxon>Bacilli</taxon>
        <taxon>Bacillales</taxon>
        <taxon>Bacillaceae</taxon>
        <taxon>Evansella</taxon>
    </lineage>
</organism>
<evidence type="ECO:0000256" key="4">
    <source>
        <dbReference type="ARBA" id="ARBA00022989"/>
    </source>
</evidence>
<evidence type="ECO:0000256" key="3">
    <source>
        <dbReference type="ARBA" id="ARBA00022692"/>
    </source>
</evidence>
<name>E6U245_EVAC2</name>
<protein>
    <recommendedName>
        <fullName evidence="6">TVP38/TMEM64 family membrane protein</fullName>
    </recommendedName>
</protein>
<dbReference type="STRING" id="649639.Bcell_2162"/>
<keyword evidence="2 6" id="KW-1003">Cell membrane</keyword>
<feature type="transmembrane region" description="Helical" evidence="6">
    <location>
        <begin position="204"/>
        <end position="222"/>
    </location>
</feature>
<keyword evidence="3 6" id="KW-0812">Transmembrane</keyword>
<feature type="transmembrane region" description="Helical" evidence="6">
    <location>
        <begin position="57"/>
        <end position="86"/>
    </location>
</feature>
<dbReference type="GO" id="GO:0005886">
    <property type="term" value="C:plasma membrane"/>
    <property type="evidence" value="ECO:0007669"/>
    <property type="project" value="UniProtKB-SubCell"/>
</dbReference>
<proteinExistence type="inferred from homology"/>
<evidence type="ECO:0000259" key="7">
    <source>
        <dbReference type="Pfam" id="PF09335"/>
    </source>
</evidence>
<dbReference type="HOGENOM" id="CLU_1183099_0_0_9"/>
<dbReference type="EMBL" id="CP002394">
    <property type="protein sequence ID" value="ADU30423.1"/>
    <property type="molecule type" value="Genomic_DNA"/>
</dbReference>
<dbReference type="InterPro" id="IPR015414">
    <property type="entry name" value="TMEM64"/>
</dbReference>
<keyword evidence="4 6" id="KW-1133">Transmembrane helix</keyword>
<evidence type="ECO:0000256" key="1">
    <source>
        <dbReference type="ARBA" id="ARBA00004651"/>
    </source>
</evidence>
<dbReference type="InterPro" id="IPR032816">
    <property type="entry name" value="VTT_dom"/>
</dbReference>
<dbReference type="RefSeq" id="WP_013488759.1">
    <property type="nucleotide sequence ID" value="NC_014829.1"/>
</dbReference>
<dbReference type="KEGG" id="bco:Bcell_2162"/>
<reference evidence="8 9" key="1">
    <citation type="submission" date="2010-12" db="EMBL/GenBank/DDBJ databases">
        <title>Complete sequence of Bacillus cellulosilyticus DSM 2522.</title>
        <authorList>
            <consortium name="US DOE Joint Genome Institute"/>
            <person name="Lucas S."/>
            <person name="Copeland A."/>
            <person name="Lapidus A."/>
            <person name="Cheng J.-F."/>
            <person name="Bruce D."/>
            <person name="Goodwin L."/>
            <person name="Pitluck S."/>
            <person name="Chertkov O."/>
            <person name="Detter J.C."/>
            <person name="Han C."/>
            <person name="Tapia R."/>
            <person name="Land M."/>
            <person name="Hauser L."/>
            <person name="Jeffries C."/>
            <person name="Kyrpides N."/>
            <person name="Ivanova N."/>
            <person name="Mikhailova N."/>
            <person name="Brumm P."/>
            <person name="Mead D."/>
            <person name="Woyke T."/>
        </authorList>
    </citation>
    <scope>NUCLEOTIDE SEQUENCE [LARGE SCALE GENOMIC DNA]</scope>
    <source>
        <strain evidence="9">ATCC 21833 / DSM 2522 / FERM P-1141 / JCM 9156 / N-4</strain>
    </source>
</reference>
<dbReference type="Proteomes" id="UP000001401">
    <property type="component" value="Chromosome"/>
</dbReference>
<evidence type="ECO:0000313" key="9">
    <source>
        <dbReference type="Proteomes" id="UP000001401"/>
    </source>
</evidence>
<feature type="transmembrane region" description="Helical" evidence="6">
    <location>
        <begin position="173"/>
        <end position="197"/>
    </location>
</feature>
<keyword evidence="9" id="KW-1185">Reference proteome</keyword>
<evidence type="ECO:0000256" key="6">
    <source>
        <dbReference type="RuleBase" id="RU366058"/>
    </source>
</evidence>
<evidence type="ECO:0000313" key="8">
    <source>
        <dbReference type="EMBL" id="ADU30423.1"/>
    </source>
</evidence>
<dbReference type="Pfam" id="PF09335">
    <property type="entry name" value="VTT_dom"/>
    <property type="match status" value="1"/>
</dbReference>
<dbReference type="eggNOG" id="COG0398">
    <property type="taxonomic scope" value="Bacteria"/>
</dbReference>
<evidence type="ECO:0000256" key="5">
    <source>
        <dbReference type="ARBA" id="ARBA00023136"/>
    </source>
</evidence>
<dbReference type="AlphaFoldDB" id="E6U245"/>
<feature type="transmembrane region" description="Helical" evidence="6">
    <location>
        <begin position="15"/>
        <end position="36"/>
    </location>
</feature>
<feature type="transmembrane region" description="Helical" evidence="6">
    <location>
        <begin position="92"/>
        <end position="111"/>
    </location>
</feature>
<feature type="domain" description="VTT" evidence="7">
    <location>
        <begin position="75"/>
        <end position="190"/>
    </location>
</feature>
<evidence type="ECO:0000256" key="2">
    <source>
        <dbReference type="ARBA" id="ARBA00022475"/>
    </source>
</evidence>
<gene>
    <name evidence="8" type="ordered locus">Bcell_2162</name>
</gene>
<dbReference type="PANTHER" id="PTHR12677">
    <property type="entry name" value="GOLGI APPARATUS MEMBRANE PROTEIN TVP38-RELATED"/>
    <property type="match status" value="1"/>
</dbReference>
<dbReference type="OrthoDB" id="2381682at2"/>
<feature type="transmembrane region" description="Helical" evidence="6">
    <location>
        <begin position="132"/>
        <end position="153"/>
    </location>
</feature>
<sequence>MFSKLFHNPTILRKLAFLLISILVIILIIDWEWITYLRQEDISYFTDYLYEEIGYQLLWITLPLMIVQGVVTIFPILVVILIHFISFGLIEGFIFSFLGTFLSSIFCYLLTKSFSGKWIEHFWNKRKEQLERVLRLVSKYGILVIIVLRSIPIMPSNIISVAAALSPITTYQYIWSSIIGNISMIWLLSLISAPFWIREGYFNMYLSLYIIFSVVFLLYFSLGQRHGTLRLRDK</sequence>
<keyword evidence="5 6" id="KW-0472">Membrane</keyword>
<comment type="subcellular location">
    <subcellularLocation>
        <location evidence="1 6">Cell membrane</location>
        <topology evidence="1 6">Multi-pass membrane protein</topology>
    </subcellularLocation>
</comment>
<accession>E6U245</accession>
<dbReference type="PANTHER" id="PTHR12677:SF55">
    <property type="entry name" value="UNDECAPRENYL PHOSPHATE TRANSPORTER SAOUHSC_00901-RELATED"/>
    <property type="match status" value="1"/>
</dbReference>